<accession>A0A852Z9I4</accession>
<dbReference type="AlphaFoldDB" id="A0A852Z9I4"/>
<evidence type="ECO:0000256" key="1">
    <source>
        <dbReference type="SAM" id="MobiDB-lite"/>
    </source>
</evidence>
<comment type="caution">
    <text evidence="2">The sequence shown here is derived from an EMBL/GenBank/DDBJ whole genome shotgun (WGS) entry which is preliminary data.</text>
</comment>
<feature type="region of interest" description="Disordered" evidence="1">
    <location>
        <begin position="1"/>
        <end position="27"/>
    </location>
</feature>
<dbReference type="Proteomes" id="UP000548304">
    <property type="component" value="Unassembled WGS sequence"/>
</dbReference>
<gene>
    <name evidence="2" type="ORF">FHR84_003555</name>
</gene>
<sequence length="154" mass="16206">MSGGAPGARLDVSRETSNRVSTSKRRFGYSSTNGRVFLSARKVRRGLRFPGRAPPRDVGHTRRCGLPAAVLSAGELVLPEFPAGWSVVPAQPSADAAAADGRVAEAGWFRPPDLLTTYGVRQVARRSAESRTAGPEGNASAGPARRTNTHVVAS</sequence>
<name>A0A852Z9I4_9ACTN</name>
<evidence type="ECO:0000313" key="2">
    <source>
        <dbReference type="EMBL" id="NYH80206.1"/>
    </source>
</evidence>
<keyword evidence="3" id="KW-1185">Reference proteome</keyword>
<dbReference type="EMBL" id="JACBYW010000006">
    <property type="protein sequence ID" value="NYH80206.1"/>
    <property type="molecule type" value="Genomic_DNA"/>
</dbReference>
<feature type="region of interest" description="Disordered" evidence="1">
    <location>
        <begin position="125"/>
        <end position="154"/>
    </location>
</feature>
<evidence type="ECO:0000313" key="3">
    <source>
        <dbReference type="Proteomes" id="UP000548304"/>
    </source>
</evidence>
<reference evidence="2 3" key="1">
    <citation type="submission" date="2020-07" db="EMBL/GenBank/DDBJ databases">
        <title>Genomic Encyclopedia of Type Strains, Phase III (KMG-III): the genomes of soil and plant-associated and newly described type strains.</title>
        <authorList>
            <person name="Whitman W."/>
        </authorList>
    </citation>
    <scope>NUCLEOTIDE SEQUENCE [LARGE SCALE GENOMIC DNA]</scope>
    <source>
        <strain evidence="2 3">CECT 8576</strain>
    </source>
</reference>
<proteinExistence type="predicted"/>
<organism evidence="2 3">
    <name type="scientific">Actinopolyspora biskrensis</name>
    <dbReference type="NCBI Taxonomy" id="1470178"/>
    <lineage>
        <taxon>Bacteria</taxon>
        <taxon>Bacillati</taxon>
        <taxon>Actinomycetota</taxon>
        <taxon>Actinomycetes</taxon>
        <taxon>Actinopolysporales</taxon>
        <taxon>Actinopolysporaceae</taxon>
        <taxon>Actinopolyspora</taxon>
    </lineage>
</organism>
<protein>
    <submittedName>
        <fullName evidence="2">Uncharacterized protein</fullName>
    </submittedName>
</protein>